<reference evidence="1" key="1">
    <citation type="submission" date="2019-08" db="EMBL/GenBank/DDBJ databases">
        <authorList>
            <person name="Kucharzyk K."/>
            <person name="Murdoch R.W."/>
            <person name="Higgins S."/>
            <person name="Loffler F."/>
        </authorList>
    </citation>
    <scope>NUCLEOTIDE SEQUENCE</scope>
</reference>
<proteinExistence type="predicted"/>
<protein>
    <submittedName>
        <fullName evidence="1">Uncharacterized protein</fullName>
    </submittedName>
</protein>
<dbReference type="AlphaFoldDB" id="A0A645F1P5"/>
<gene>
    <name evidence="1" type="ORF">SDC9_153829</name>
</gene>
<sequence length="136" mass="15060">MNTHLVEVNGVTGIYDAPSGVNYEYSRLRTFHITVPLLLEWQPTFGNNQKFFITAGVIGGVNTFASYKVKYKDTNDNTIRDVEGKGLNVAPVSLDFHGQIGYGAWNVYAKYSPFSIFQSQKGPDVRAVSVGAMLNF</sequence>
<name>A0A645F1P5_9ZZZZ</name>
<organism evidence="1">
    <name type="scientific">bioreactor metagenome</name>
    <dbReference type="NCBI Taxonomy" id="1076179"/>
    <lineage>
        <taxon>unclassified sequences</taxon>
        <taxon>metagenomes</taxon>
        <taxon>ecological metagenomes</taxon>
    </lineage>
</organism>
<comment type="caution">
    <text evidence="1">The sequence shown here is derived from an EMBL/GenBank/DDBJ whole genome shotgun (WGS) entry which is preliminary data.</text>
</comment>
<accession>A0A645F1P5</accession>
<evidence type="ECO:0000313" key="1">
    <source>
        <dbReference type="EMBL" id="MPN06573.1"/>
    </source>
</evidence>
<dbReference type="EMBL" id="VSSQ01052494">
    <property type="protein sequence ID" value="MPN06573.1"/>
    <property type="molecule type" value="Genomic_DNA"/>
</dbReference>